<dbReference type="AlphaFoldDB" id="A0AAW2MST8"/>
<keyword evidence="5" id="KW-0862">Zinc</keyword>
<comment type="catalytic activity">
    <reaction evidence="1">
        <text>S-ubiquitinyl-[E2 ubiquitin-conjugating enzyme]-L-cysteine + [acceptor protein]-L-lysine = [E2 ubiquitin-conjugating enzyme]-L-cysteine + N(6)-ubiquitinyl-[acceptor protein]-L-lysine.</text>
        <dbReference type="EC" id="2.3.2.27"/>
    </reaction>
</comment>
<comment type="caution">
    <text evidence="9">The sequence shown here is derived from an EMBL/GenBank/DDBJ whole genome shotgun (WGS) entry which is preliminary data.</text>
</comment>
<dbReference type="InterPro" id="IPR001841">
    <property type="entry name" value="Znf_RING"/>
</dbReference>
<evidence type="ECO:0000259" key="8">
    <source>
        <dbReference type="PROSITE" id="PS50089"/>
    </source>
</evidence>
<dbReference type="EMBL" id="JACGWK010000009">
    <property type="protein sequence ID" value="KAL0333849.1"/>
    <property type="molecule type" value="Genomic_DNA"/>
</dbReference>
<dbReference type="PANTHER" id="PTHR15710:SF74">
    <property type="entry name" value="RING-TYPE E3 UBIQUITIN TRANSFERASE-RELATED"/>
    <property type="match status" value="1"/>
</dbReference>
<dbReference type="GO" id="GO:0008270">
    <property type="term" value="F:zinc ion binding"/>
    <property type="evidence" value="ECO:0007669"/>
    <property type="project" value="UniProtKB-KW"/>
</dbReference>
<evidence type="ECO:0000256" key="5">
    <source>
        <dbReference type="ARBA" id="ARBA00022833"/>
    </source>
</evidence>
<reference evidence="9" key="2">
    <citation type="journal article" date="2024" name="Plant">
        <title>Genomic evolution and insights into agronomic trait innovations of Sesamum species.</title>
        <authorList>
            <person name="Miao H."/>
            <person name="Wang L."/>
            <person name="Qu L."/>
            <person name="Liu H."/>
            <person name="Sun Y."/>
            <person name="Le M."/>
            <person name="Wang Q."/>
            <person name="Wei S."/>
            <person name="Zheng Y."/>
            <person name="Lin W."/>
            <person name="Duan Y."/>
            <person name="Cao H."/>
            <person name="Xiong S."/>
            <person name="Wang X."/>
            <person name="Wei L."/>
            <person name="Li C."/>
            <person name="Ma Q."/>
            <person name="Ju M."/>
            <person name="Zhao R."/>
            <person name="Li G."/>
            <person name="Mu C."/>
            <person name="Tian Q."/>
            <person name="Mei H."/>
            <person name="Zhang T."/>
            <person name="Gao T."/>
            <person name="Zhang H."/>
        </authorList>
    </citation>
    <scope>NUCLEOTIDE SEQUENCE</scope>
    <source>
        <strain evidence="9">G01</strain>
    </source>
</reference>
<evidence type="ECO:0000256" key="3">
    <source>
        <dbReference type="ARBA" id="ARBA00022723"/>
    </source>
</evidence>
<protein>
    <recommendedName>
        <fullName evidence="2">RING-type E3 ubiquitin transferase</fullName>
        <ecNumber evidence="2">2.3.2.27</ecNumber>
    </recommendedName>
</protein>
<name>A0AAW2MST8_9LAMI</name>
<evidence type="ECO:0000313" key="9">
    <source>
        <dbReference type="EMBL" id="KAL0333849.1"/>
    </source>
</evidence>
<feature type="transmembrane region" description="Helical" evidence="7">
    <location>
        <begin position="100"/>
        <end position="118"/>
    </location>
</feature>
<dbReference type="InterPro" id="IPR013083">
    <property type="entry name" value="Znf_RING/FYVE/PHD"/>
</dbReference>
<dbReference type="PROSITE" id="PS50089">
    <property type="entry name" value="ZF_RING_2"/>
    <property type="match status" value="1"/>
</dbReference>
<evidence type="ECO:0000256" key="1">
    <source>
        <dbReference type="ARBA" id="ARBA00000900"/>
    </source>
</evidence>
<evidence type="ECO:0000256" key="4">
    <source>
        <dbReference type="ARBA" id="ARBA00022771"/>
    </source>
</evidence>
<dbReference type="SUPFAM" id="SSF57850">
    <property type="entry name" value="RING/U-box"/>
    <property type="match status" value="1"/>
</dbReference>
<accession>A0AAW2MST8</accession>
<dbReference type="PANTHER" id="PTHR15710">
    <property type="entry name" value="E3 UBIQUITIN-PROTEIN LIGASE PRAJA"/>
    <property type="match status" value="1"/>
</dbReference>
<dbReference type="Pfam" id="PF13639">
    <property type="entry name" value="zf-RING_2"/>
    <property type="match status" value="1"/>
</dbReference>
<feature type="domain" description="RING-type" evidence="8">
    <location>
        <begin position="58"/>
        <end position="97"/>
    </location>
</feature>
<proteinExistence type="predicted"/>
<sequence>MSSRMALDEMFDLDLALTMPEDSTAEVSKRQPDAESMAAARHLVDEMPTVVVGCGGQCSVCMEGFGGPGKQVQCGHVFHENCISRWLSLHNSCPLCRSKVVLNLFFLFLFCMCMGVKIC</sequence>
<keyword evidence="3" id="KW-0479">Metal-binding</keyword>
<gene>
    <name evidence="9" type="ORF">Sangu_1541100</name>
</gene>
<dbReference type="GO" id="GO:0061630">
    <property type="term" value="F:ubiquitin protein ligase activity"/>
    <property type="evidence" value="ECO:0007669"/>
    <property type="project" value="UniProtKB-EC"/>
</dbReference>
<evidence type="ECO:0000256" key="7">
    <source>
        <dbReference type="SAM" id="Phobius"/>
    </source>
</evidence>
<reference evidence="9" key="1">
    <citation type="submission" date="2020-06" db="EMBL/GenBank/DDBJ databases">
        <authorList>
            <person name="Li T."/>
            <person name="Hu X."/>
            <person name="Zhang T."/>
            <person name="Song X."/>
            <person name="Zhang H."/>
            <person name="Dai N."/>
            <person name="Sheng W."/>
            <person name="Hou X."/>
            <person name="Wei L."/>
        </authorList>
    </citation>
    <scope>NUCLEOTIDE SEQUENCE</scope>
    <source>
        <strain evidence="9">G01</strain>
        <tissue evidence="9">Leaf</tissue>
    </source>
</reference>
<evidence type="ECO:0000256" key="6">
    <source>
        <dbReference type="PROSITE-ProRule" id="PRU00175"/>
    </source>
</evidence>
<organism evidence="9">
    <name type="scientific">Sesamum angustifolium</name>
    <dbReference type="NCBI Taxonomy" id="2727405"/>
    <lineage>
        <taxon>Eukaryota</taxon>
        <taxon>Viridiplantae</taxon>
        <taxon>Streptophyta</taxon>
        <taxon>Embryophyta</taxon>
        <taxon>Tracheophyta</taxon>
        <taxon>Spermatophyta</taxon>
        <taxon>Magnoliopsida</taxon>
        <taxon>eudicotyledons</taxon>
        <taxon>Gunneridae</taxon>
        <taxon>Pentapetalae</taxon>
        <taxon>asterids</taxon>
        <taxon>lamiids</taxon>
        <taxon>Lamiales</taxon>
        <taxon>Pedaliaceae</taxon>
        <taxon>Sesamum</taxon>
    </lineage>
</organism>
<keyword evidence="7" id="KW-1133">Transmembrane helix</keyword>
<keyword evidence="7" id="KW-0472">Membrane</keyword>
<evidence type="ECO:0000256" key="2">
    <source>
        <dbReference type="ARBA" id="ARBA00012483"/>
    </source>
</evidence>
<dbReference type="Gene3D" id="3.30.40.10">
    <property type="entry name" value="Zinc/RING finger domain, C3HC4 (zinc finger)"/>
    <property type="match status" value="1"/>
</dbReference>
<dbReference type="SMART" id="SM00184">
    <property type="entry name" value="RING"/>
    <property type="match status" value="1"/>
</dbReference>
<keyword evidence="7" id="KW-0812">Transmembrane</keyword>
<dbReference type="EC" id="2.3.2.27" evidence="2"/>
<keyword evidence="4 6" id="KW-0863">Zinc-finger</keyword>